<dbReference type="Gene3D" id="3.40.50.1820">
    <property type="entry name" value="alpha/beta hydrolase"/>
    <property type="match status" value="1"/>
</dbReference>
<accession>A0ABW9XXC1</accession>
<gene>
    <name evidence="2" type="ORF">GT019_25630</name>
</gene>
<dbReference type="PANTHER" id="PTHR10992">
    <property type="entry name" value="METHYLESTERASE FAMILY MEMBER"/>
    <property type="match status" value="1"/>
</dbReference>
<evidence type="ECO:0000313" key="2">
    <source>
        <dbReference type="EMBL" id="NBD27265.1"/>
    </source>
</evidence>
<reference evidence="2 3" key="1">
    <citation type="submission" date="2020-01" db="EMBL/GenBank/DDBJ databases">
        <title>Paenibacillus soybeanensis sp. nov. isolated from the nodules of soybean (Glycine max(L.) Merr).</title>
        <authorList>
            <person name="Wang H."/>
        </authorList>
    </citation>
    <scope>NUCLEOTIDE SEQUENCE [LARGE SCALE GENOMIC DNA]</scope>
    <source>
        <strain evidence="2 3">T1</strain>
    </source>
</reference>
<dbReference type="InterPro" id="IPR029058">
    <property type="entry name" value="AB_hydrolase_fold"/>
</dbReference>
<keyword evidence="2" id="KW-0378">Hydrolase</keyword>
<dbReference type="SUPFAM" id="SSF53474">
    <property type="entry name" value="alpha/beta-Hydrolases"/>
    <property type="match status" value="1"/>
</dbReference>
<dbReference type="GO" id="GO:0016787">
    <property type="term" value="F:hydrolase activity"/>
    <property type="evidence" value="ECO:0007669"/>
    <property type="project" value="UniProtKB-KW"/>
</dbReference>
<evidence type="ECO:0000259" key="1">
    <source>
        <dbReference type="Pfam" id="PF12697"/>
    </source>
</evidence>
<keyword evidence="3" id="KW-1185">Reference proteome</keyword>
<organism evidence="2 3">
    <name type="scientific">Paenibacillus glycinis</name>
    <dbReference type="NCBI Taxonomy" id="2697035"/>
    <lineage>
        <taxon>Bacteria</taxon>
        <taxon>Bacillati</taxon>
        <taxon>Bacillota</taxon>
        <taxon>Bacilli</taxon>
        <taxon>Bacillales</taxon>
        <taxon>Paenibacillaceae</taxon>
        <taxon>Paenibacillus</taxon>
    </lineage>
</organism>
<name>A0ABW9XXC1_9BACL</name>
<dbReference type="InterPro" id="IPR045889">
    <property type="entry name" value="MES/HNL"/>
</dbReference>
<dbReference type="PANTHER" id="PTHR10992:SF1086">
    <property type="entry name" value="AB HYDROLASE-1 DOMAIN-CONTAINING PROTEIN"/>
    <property type="match status" value="1"/>
</dbReference>
<proteinExistence type="predicted"/>
<feature type="domain" description="AB hydrolase-1" evidence="1">
    <location>
        <begin position="3"/>
        <end position="149"/>
    </location>
</feature>
<sequence>MTFVLVHGSWTDASFWSKTVAELKRKGHAAYAPEYAGHGSLYKPDVTHEQIVQSVVDYITSKNLKDIVLVGHSFGGSVIQKVAERIPDRIHRLVFFDAFVPLDGQSVADQFPAELQDAFAQLIQASGNNTIPMPYPLFRDGFVNTASDGLAKQIYQSAKPEPAAPLLEKLDLKKFYALNLPKSYLYFTSDTAAPQGDKYGFNPAQSGHLGQFRLITGNGDHMTTAYAQPAYLANKLYEAARD</sequence>
<comment type="caution">
    <text evidence="2">The sequence shown here is derived from an EMBL/GenBank/DDBJ whole genome shotgun (WGS) entry which is preliminary data.</text>
</comment>
<dbReference type="Pfam" id="PF12697">
    <property type="entry name" value="Abhydrolase_6"/>
    <property type="match status" value="1"/>
</dbReference>
<evidence type="ECO:0000313" key="3">
    <source>
        <dbReference type="Proteomes" id="UP000665561"/>
    </source>
</evidence>
<dbReference type="Proteomes" id="UP000665561">
    <property type="component" value="Unassembled WGS sequence"/>
</dbReference>
<dbReference type="InterPro" id="IPR000073">
    <property type="entry name" value="AB_hydrolase_1"/>
</dbReference>
<protein>
    <submittedName>
        <fullName evidence="2">Alpha/beta fold hydrolase</fullName>
    </submittedName>
</protein>
<dbReference type="EMBL" id="JAAAMV010000026">
    <property type="protein sequence ID" value="NBD27265.1"/>
    <property type="molecule type" value="Genomic_DNA"/>
</dbReference>